<dbReference type="Gene3D" id="3.30.70.2650">
    <property type="match status" value="1"/>
</dbReference>
<dbReference type="GO" id="GO:0006351">
    <property type="term" value="P:DNA-templated transcription"/>
    <property type="evidence" value="ECO:0007669"/>
    <property type="project" value="TreeGrafter"/>
</dbReference>
<comment type="caution">
    <text evidence="2">The sequence shown here is derived from an EMBL/GenBank/DDBJ whole genome shotgun (WGS) entry which is preliminary data.</text>
</comment>
<accession>A0A1G2G0N5</accession>
<evidence type="ECO:0000313" key="3">
    <source>
        <dbReference type="Proteomes" id="UP000176700"/>
    </source>
</evidence>
<protein>
    <recommendedName>
        <fullName evidence="1">Transcriptional repressor PaaX-like central Cas2-like domain-containing protein</fullName>
    </recommendedName>
</protein>
<evidence type="ECO:0000313" key="2">
    <source>
        <dbReference type="EMBL" id="OGZ43657.1"/>
    </source>
</evidence>
<organism evidence="2 3">
    <name type="scientific">Candidatus Ryanbacteria bacterium RIFCSPHIGHO2_01_45_13</name>
    <dbReference type="NCBI Taxonomy" id="1802112"/>
    <lineage>
        <taxon>Bacteria</taxon>
        <taxon>Candidatus Ryaniibacteriota</taxon>
    </lineage>
</organism>
<proteinExistence type="predicted"/>
<dbReference type="SUPFAM" id="SSF143430">
    <property type="entry name" value="TTP0101/SSO1404-like"/>
    <property type="match status" value="1"/>
</dbReference>
<feature type="domain" description="Transcriptional repressor PaaX-like central Cas2-like" evidence="1">
    <location>
        <begin position="100"/>
        <end position="176"/>
    </location>
</feature>
<dbReference type="EMBL" id="MHNI01000004">
    <property type="protein sequence ID" value="OGZ43657.1"/>
    <property type="molecule type" value="Genomic_DNA"/>
</dbReference>
<sequence>MAKYLRSKTKRKILLLLSAGLALGFTYHPSRQWWILKQIPRELENIKKNYVSKAIRELRKQQLIAFREKRNGCYKIILTPAGKRLSRRYHIGELTILKPKRWDGNWRMVIYDIPEKYRKARDILRDQLKLLGFYELQKSVWVYPFPCGDVVKFLIDMYEIEEYVHFVTIQHITNRKTLRKHFRI</sequence>
<gene>
    <name evidence="2" type="ORF">A2W41_04940</name>
</gene>
<dbReference type="PANTHER" id="PTHR30319">
    <property type="entry name" value="PHENYLACETIC ACID REGULATOR-RELATED TRANSCRIPTIONAL REPRESSOR"/>
    <property type="match status" value="1"/>
</dbReference>
<name>A0A1G2G0N5_9BACT</name>
<dbReference type="InterPro" id="IPR048846">
    <property type="entry name" value="PaaX-like_central"/>
</dbReference>
<dbReference type="PANTHER" id="PTHR30319:SF1">
    <property type="entry name" value="TRANSCRIPTIONAL REPRESSOR PAAX"/>
    <property type="match status" value="1"/>
</dbReference>
<dbReference type="Proteomes" id="UP000176700">
    <property type="component" value="Unassembled WGS sequence"/>
</dbReference>
<reference evidence="2 3" key="1">
    <citation type="journal article" date="2016" name="Nat. Commun.">
        <title>Thousands of microbial genomes shed light on interconnected biogeochemical processes in an aquifer system.</title>
        <authorList>
            <person name="Anantharaman K."/>
            <person name="Brown C.T."/>
            <person name="Hug L.A."/>
            <person name="Sharon I."/>
            <person name="Castelle C.J."/>
            <person name="Probst A.J."/>
            <person name="Thomas B.C."/>
            <person name="Singh A."/>
            <person name="Wilkins M.J."/>
            <person name="Karaoz U."/>
            <person name="Brodie E.L."/>
            <person name="Williams K.H."/>
            <person name="Hubbard S.S."/>
            <person name="Banfield J.F."/>
        </authorList>
    </citation>
    <scope>NUCLEOTIDE SEQUENCE [LARGE SCALE GENOMIC DNA]</scope>
</reference>
<evidence type="ECO:0000259" key="1">
    <source>
        <dbReference type="Pfam" id="PF20803"/>
    </source>
</evidence>
<dbReference type="Pfam" id="PF20803">
    <property type="entry name" value="PaaX_M"/>
    <property type="match status" value="1"/>
</dbReference>
<dbReference type="AlphaFoldDB" id="A0A1G2G0N5"/>